<dbReference type="AlphaFoldDB" id="A0A2A5W7C0"/>
<name>A0A2A5W7C0_9GAMM</name>
<protein>
    <submittedName>
        <fullName evidence="1">Uncharacterized protein</fullName>
    </submittedName>
</protein>
<proteinExistence type="predicted"/>
<organism evidence="1 2">
    <name type="scientific">OM182 bacterium MED-G28</name>
    <dbReference type="NCBI Taxonomy" id="1986256"/>
    <lineage>
        <taxon>Bacteria</taxon>
        <taxon>Pseudomonadati</taxon>
        <taxon>Pseudomonadota</taxon>
        <taxon>Gammaproteobacteria</taxon>
        <taxon>OMG group</taxon>
        <taxon>OM182 clade</taxon>
    </lineage>
</organism>
<reference evidence="1 2" key="1">
    <citation type="submission" date="2017-08" db="EMBL/GenBank/DDBJ databases">
        <title>Fine stratification of microbial communities through a metagenomic profile of the photic zone.</title>
        <authorList>
            <person name="Haro-Moreno J.M."/>
            <person name="Lopez-Perez M."/>
            <person name="De La Torre J."/>
            <person name="Picazo A."/>
            <person name="Camacho A."/>
            <person name="Rodriguez-Valera F."/>
        </authorList>
    </citation>
    <scope>NUCLEOTIDE SEQUENCE [LARGE SCALE GENOMIC DNA]</scope>
    <source>
        <strain evidence="1">MED-G28</strain>
    </source>
</reference>
<accession>A0A2A5W7C0</accession>
<gene>
    <name evidence="1" type="ORF">CNF02_12055</name>
</gene>
<evidence type="ECO:0000313" key="2">
    <source>
        <dbReference type="Proteomes" id="UP000219329"/>
    </source>
</evidence>
<dbReference type="EMBL" id="NTJZ01000017">
    <property type="protein sequence ID" value="PDH32389.1"/>
    <property type="molecule type" value="Genomic_DNA"/>
</dbReference>
<dbReference type="Proteomes" id="UP000219329">
    <property type="component" value="Unassembled WGS sequence"/>
</dbReference>
<sequence length="155" mass="17819">MKNFLLIISILSISPLSLSQDANESEIEEIIVIGELSKRAVREQIIRVEGDIFSFYNERNGNSELDIECREVALTGTRIPQRVCEPVFWTNARNRQVQNLIHEWSGIAELENLSPDVVQETDEMNRVYAELIQKYPSFAEALLVLEDLKARLEEL</sequence>
<evidence type="ECO:0000313" key="1">
    <source>
        <dbReference type="EMBL" id="PDH32389.1"/>
    </source>
</evidence>
<comment type="caution">
    <text evidence="1">The sequence shown here is derived from an EMBL/GenBank/DDBJ whole genome shotgun (WGS) entry which is preliminary data.</text>
</comment>